<keyword evidence="2" id="KW-0812">Transmembrane</keyword>
<evidence type="ECO:0000313" key="4">
    <source>
        <dbReference type="Proteomes" id="UP000054495"/>
    </source>
</evidence>
<dbReference type="EMBL" id="KE126730">
    <property type="protein sequence ID" value="EPB65985.1"/>
    <property type="molecule type" value="Genomic_DNA"/>
</dbReference>
<sequence>MSVVEIVIFIVGLLFSLMAHCLAWAIHTKVSKVLERLKDCDDNVKAAAKLVENSAVGTSASQKHLHEISWSFKITGSVLQLSAEQLRFDPDVNEFERDVAVLMLKDPQLTYTGETMHRPNRPKTPVNQSRKSLKKQVSLEAAPKRKQDSEEPMNTVTAVYMLNIVSVRAPVVTTNKVPLTTTPLRAHTEYSSSSNNFTNNNSRMNPQKRELLLPLTTNAEEVDSYTTVNAHGVTGASVLTDSLDDTQNLSGSIHPSTTDPHPETVPTSDSLDLHNAASETFTSEADVSTSGETTTSSEVAPFSEVISSSSAAARDFRGATDVTTFSTSDITSITTPISDITSITENVTSATIQLADSTEITAETLPLDKYNISTTVADEQFSSSTVSTDFPATGNITGTTWEVSLSSTSTLTSESRKATRVVIVEIPTSIGTTETEAETTETTKEPTTSEMEATETTETSIEPTSSEIGATETTETILEPTTSEIGATETTETILEPTTSEMGATETTETSTESTTRETGTRERTETRTTSEMQTEASETTTQPTTSRTGTETTGTAAKPTTVEETPRTSTATVVLLVPTTEPTLNKTAASSETSTGSTSRATTRQEPAVAPQKGRTKKEPVEELDDKTSIIILLAAAAVIVNVLLVLLVVLRRLKKRALKKRDEKRRFAKKTEKEYVIKYEVHKVRN</sequence>
<feature type="compositionally biased region" description="Low complexity" evidence="1">
    <location>
        <begin position="445"/>
        <end position="470"/>
    </location>
</feature>
<evidence type="ECO:0000256" key="1">
    <source>
        <dbReference type="SAM" id="MobiDB-lite"/>
    </source>
</evidence>
<accession>A0A0D6L4B6</accession>
<feature type="compositionally biased region" description="Polar residues" evidence="1">
    <location>
        <begin position="277"/>
        <end position="287"/>
    </location>
</feature>
<feature type="transmembrane region" description="Helical" evidence="2">
    <location>
        <begin position="631"/>
        <end position="652"/>
    </location>
</feature>
<feature type="compositionally biased region" description="Polar residues" evidence="1">
    <location>
        <begin position="242"/>
        <end position="270"/>
    </location>
</feature>
<feature type="compositionally biased region" description="Basic and acidic residues" evidence="1">
    <location>
        <begin position="515"/>
        <end position="529"/>
    </location>
</feature>
<evidence type="ECO:0000313" key="3">
    <source>
        <dbReference type="EMBL" id="EPB65985.1"/>
    </source>
</evidence>
<keyword evidence="4" id="KW-1185">Reference proteome</keyword>
<name>A0A0D6L4B6_9BILA</name>
<reference evidence="3 4" key="1">
    <citation type="submission" date="2013-05" db="EMBL/GenBank/DDBJ databases">
        <title>Draft genome of the parasitic nematode Anyclostoma ceylanicum.</title>
        <authorList>
            <person name="Mitreva M."/>
        </authorList>
    </citation>
    <scope>NUCLEOTIDE SEQUENCE [LARGE SCALE GENOMIC DNA]</scope>
</reference>
<keyword evidence="2" id="KW-1133">Transmembrane helix</keyword>
<proteinExistence type="predicted"/>
<feature type="compositionally biased region" description="Low complexity" evidence="1">
    <location>
        <begin position="495"/>
        <end position="514"/>
    </location>
</feature>
<feature type="region of interest" description="Disordered" evidence="1">
    <location>
        <begin position="242"/>
        <end position="301"/>
    </location>
</feature>
<feature type="compositionally biased region" description="Low complexity" evidence="1">
    <location>
        <begin position="530"/>
        <end position="561"/>
    </location>
</feature>
<feature type="region of interest" description="Disordered" evidence="1">
    <location>
        <begin position="433"/>
        <end position="470"/>
    </location>
</feature>
<dbReference type="AlphaFoldDB" id="A0A0D6L4B6"/>
<feature type="region of interest" description="Disordered" evidence="1">
    <location>
        <begin position="112"/>
        <end position="152"/>
    </location>
</feature>
<evidence type="ECO:0000256" key="2">
    <source>
        <dbReference type="SAM" id="Phobius"/>
    </source>
</evidence>
<feature type="compositionally biased region" description="Low complexity" evidence="1">
    <location>
        <begin position="288"/>
        <end position="298"/>
    </location>
</feature>
<dbReference type="Proteomes" id="UP000054495">
    <property type="component" value="Unassembled WGS sequence"/>
</dbReference>
<organism evidence="3 4">
    <name type="scientific">Ancylostoma ceylanicum</name>
    <dbReference type="NCBI Taxonomy" id="53326"/>
    <lineage>
        <taxon>Eukaryota</taxon>
        <taxon>Metazoa</taxon>
        <taxon>Ecdysozoa</taxon>
        <taxon>Nematoda</taxon>
        <taxon>Chromadorea</taxon>
        <taxon>Rhabditida</taxon>
        <taxon>Rhabditina</taxon>
        <taxon>Rhabditomorpha</taxon>
        <taxon>Strongyloidea</taxon>
        <taxon>Ancylostomatidae</taxon>
        <taxon>Ancylostomatinae</taxon>
        <taxon>Ancylostoma</taxon>
    </lineage>
</organism>
<keyword evidence="2" id="KW-0472">Membrane</keyword>
<gene>
    <name evidence="3" type="ORF">ANCCEY_14928</name>
</gene>
<feature type="compositionally biased region" description="Low complexity" evidence="1">
    <location>
        <begin position="569"/>
        <end position="603"/>
    </location>
</feature>
<protein>
    <submittedName>
        <fullName evidence="3">Uncharacterized protein</fullName>
    </submittedName>
</protein>
<feature type="region of interest" description="Disordered" evidence="1">
    <location>
        <begin position="495"/>
        <end position="622"/>
    </location>
</feature>